<dbReference type="AlphaFoldDB" id="A0A090ZNE0"/>
<dbReference type="Proteomes" id="UP000029278">
    <property type="component" value="Unassembled WGS sequence"/>
</dbReference>
<dbReference type="PATRIC" id="fig|44252.3.peg.91"/>
<reference evidence="2 4" key="2">
    <citation type="submission" date="2019-11" db="EMBL/GenBank/DDBJ databases">
        <title>Draft genome sequences of five Paenibacillus species of dairy origin.</title>
        <authorList>
            <person name="Olajide A.M."/>
            <person name="Chen S."/>
            <person name="Lapointe G."/>
        </authorList>
    </citation>
    <scope>NUCLEOTIDE SEQUENCE [LARGE SCALE GENOMIC DNA]</scope>
    <source>
        <strain evidence="2 4">3CT49</strain>
    </source>
</reference>
<dbReference type="OrthoDB" id="2624539at2"/>
<organism evidence="1 3">
    <name type="scientific">Paenibacillus macerans</name>
    <name type="common">Bacillus macerans</name>
    <dbReference type="NCBI Taxonomy" id="44252"/>
    <lineage>
        <taxon>Bacteria</taxon>
        <taxon>Bacillati</taxon>
        <taxon>Bacillota</taxon>
        <taxon>Bacilli</taxon>
        <taxon>Bacillales</taxon>
        <taxon>Paenibacillaceae</taxon>
        <taxon>Paenibacillus</taxon>
    </lineage>
</organism>
<dbReference type="RefSeq" id="WP_036624075.1">
    <property type="nucleotide sequence ID" value="NZ_BOSD01000006.1"/>
</dbReference>
<dbReference type="EMBL" id="JMQA01000001">
    <property type="protein sequence ID" value="KFN12087.1"/>
    <property type="molecule type" value="Genomic_DNA"/>
</dbReference>
<evidence type="ECO:0000313" key="4">
    <source>
        <dbReference type="Proteomes" id="UP000442469"/>
    </source>
</evidence>
<dbReference type="GeneID" id="77008141"/>
<name>A0A090ZNE0_PAEMA</name>
<dbReference type="HOGENOM" id="CLU_062789_0_0_9"/>
<gene>
    <name evidence="1" type="ORF">DJ90_1895</name>
    <name evidence="2" type="ORF">GNQ08_14435</name>
</gene>
<reference evidence="1 3" key="1">
    <citation type="submission" date="2014-04" db="EMBL/GenBank/DDBJ databases">
        <authorList>
            <person name="Bishop-Lilly K.A."/>
            <person name="Broomall S.M."/>
            <person name="Chain P.S."/>
            <person name="Chertkov O."/>
            <person name="Coyne S.R."/>
            <person name="Daligault H.E."/>
            <person name="Davenport K.W."/>
            <person name="Erkkila T."/>
            <person name="Frey K.G."/>
            <person name="Gibbons H.S."/>
            <person name="Gu W."/>
            <person name="Jaissle J."/>
            <person name="Johnson S.L."/>
            <person name="Koroleva G.I."/>
            <person name="Ladner J.T."/>
            <person name="Lo C.-C."/>
            <person name="Minogue T.D."/>
            <person name="Munk C."/>
            <person name="Palacios G.F."/>
            <person name="Redden C.L."/>
            <person name="Rosenzweig C.N."/>
            <person name="Scholz M.B."/>
            <person name="Teshima H."/>
            <person name="Xu Y."/>
        </authorList>
    </citation>
    <scope>NUCLEOTIDE SEQUENCE [LARGE SCALE GENOMIC DNA]</scope>
    <source>
        <strain evidence="1 3">8244</strain>
    </source>
</reference>
<comment type="caution">
    <text evidence="1">The sequence shown here is derived from an EMBL/GenBank/DDBJ whole genome shotgun (WGS) entry which is preliminary data.</text>
</comment>
<evidence type="ECO:0000313" key="2">
    <source>
        <dbReference type="EMBL" id="MUG23591.1"/>
    </source>
</evidence>
<evidence type="ECO:0000313" key="1">
    <source>
        <dbReference type="EMBL" id="KFN12087.1"/>
    </source>
</evidence>
<proteinExistence type="predicted"/>
<evidence type="ECO:0008006" key="5">
    <source>
        <dbReference type="Google" id="ProtNLM"/>
    </source>
</evidence>
<accession>A0A090ZNE0</accession>
<dbReference type="STRING" id="44252.DJ90_1895"/>
<protein>
    <recommendedName>
        <fullName evidence="5">Butirosin biosynthesis protein H N-terminal domain-containing protein</fullName>
    </recommendedName>
</protein>
<dbReference type="Proteomes" id="UP000442469">
    <property type="component" value="Unassembled WGS sequence"/>
</dbReference>
<sequence>MSLERKLPVEYPGINCYPYYANPLAIMSATGEEFMPWMLSNFIQLSSHPEGSHLKLDFFQQWITWVPYYCPFLDVQIINKEVLGNFNAISFIVNCINSGYYIHMKVNHKFLSASNLKWYKQADHAHELLIYGYDTNMQTIKIADNFGGKYKFTTCTFEEFDQAYSSPPIYNIDNYEKVLLLKPKQNVKFQFDLLKVKDSLEDFLASRDTRIRDDQSLSWAKNLTLGVAVYDKVVEYLFLLIENKVSIDLRLFHVLWEHKKCMIDRIRYMETLGIIRNPDIAKTYQELERTALIYRNQMIKQTMRKDTKKINEMIQGVKSLSITEISLIHKVLEQIYVNVKQEEHIILGNSNRYELKWFLS</sequence>
<dbReference type="EMBL" id="WNZZ01000009">
    <property type="protein sequence ID" value="MUG23591.1"/>
    <property type="molecule type" value="Genomic_DNA"/>
</dbReference>
<keyword evidence="3" id="KW-1185">Reference proteome</keyword>
<evidence type="ECO:0000313" key="3">
    <source>
        <dbReference type="Proteomes" id="UP000029278"/>
    </source>
</evidence>